<dbReference type="eggNOG" id="COG1893">
    <property type="taxonomic scope" value="Bacteria"/>
</dbReference>
<keyword evidence="4" id="KW-0566">Pantothenate biosynthesis</keyword>
<keyword evidence="2 4" id="KW-0521">NADP</keyword>
<proteinExistence type="inferred from homology"/>
<dbReference type="InterPro" id="IPR003710">
    <property type="entry name" value="ApbA"/>
</dbReference>
<dbReference type="OrthoDB" id="9793586at2"/>
<dbReference type="EC" id="1.1.1.169" evidence="4"/>
<dbReference type="GO" id="GO:0008677">
    <property type="term" value="F:2-dehydropantoate 2-reductase activity"/>
    <property type="evidence" value="ECO:0007669"/>
    <property type="project" value="UniProtKB-EC"/>
</dbReference>
<dbReference type="STRING" id="497965.Cyan7822_1639"/>
<comment type="catalytic activity">
    <reaction evidence="4">
        <text>(R)-pantoate + NADP(+) = 2-dehydropantoate + NADPH + H(+)</text>
        <dbReference type="Rhea" id="RHEA:16233"/>
        <dbReference type="ChEBI" id="CHEBI:11561"/>
        <dbReference type="ChEBI" id="CHEBI:15378"/>
        <dbReference type="ChEBI" id="CHEBI:15980"/>
        <dbReference type="ChEBI" id="CHEBI:57783"/>
        <dbReference type="ChEBI" id="CHEBI:58349"/>
        <dbReference type="EC" id="1.1.1.169"/>
    </reaction>
</comment>
<dbReference type="UniPathway" id="UPA00028">
    <property type="reaction ID" value="UER00004"/>
</dbReference>
<dbReference type="Proteomes" id="UP000008206">
    <property type="component" value="Chromosome"/>
</dbReference>
<accession>E0U6I7</accession>
<dbReference type="NCBIfam" id="NF004887">
    <property type="entry name" value="PRK06249.1"/>
    <property type="match status" value="1"/>
</dbReference>
<dbReference type="Pfam" id="PF02558">
    <property type="entry name" value="ApbA"/>
    <property type="match status" value="1"/>
</dbReference>
<comment type="pathway">
    <text evidence="4">Cofactor biosynthesis; (R)-pantothenate biosynthesis; (R)-pantoate from 3-methyl-2-oxobutanoate: step 2/2.</text>
</comment>
<dbReference type="AlphaFoldDB" id="E0U6I7"/>
<evidence type="ECO:0000256" key="2">
    <source>
        <dbReference type="ARBA" id="ARBA00022857"/>
    </source>
</evidence>
<dbReference type="InterPro" id="IPR051402">
    <property type="entry name" value="KPR-Related"/>
</dbReference>
<organism evidence="7 8">
    <name type="scientific">Gloeothece verrucosa (strain PCC 7822)</name>
    <name type="common">Cyanothece sp. (strain PCC 7822)</name>
    <dbReference type="NCBI Taxonomy" id="497965"/>
    <lineage>
        <taxon>Bacteria</taxon>
        <taxon>Bacillati</taxon>
        <taxon>Cyanobacteriota</taxon>
        <taxon>Cyanophyceae</taxon>
        <taxon>Oscillatoriophycideae</taxon>
        <taxon>Chroococcales</taxon>
        <taxon>Aphanothecaceae</taxon>
        <taxon>Gloeothece</taxon>
        <taxon>Gloeothece verrucosa</taxon>
    </lineage>
</organism>
<evidence type="ECO:0000313" key="8">
    <source>
        <dbReference type="Proteomes" id="UP000008206"/>
    </source>
</evidence>
<keyword evidence="8" id="KW-1185">Reference proteome</keyword>
<dbReference type="EMBL" id="CP002198">
    <property type="protein sequence ID" value="ADN13630.1"/>
    <property type="molecule type" value="Genomic_DNA"/>
</dbReference>
<dbReference type="RefSeq" id="WP_013321737.1">
    <property type="nucleotide sequence ID" value="NC_014501.1"/>
</dbReference>
<dbReference type="InterPro" id="IPR036291">
    <property type="entry name" value="NAD(P)-bd_dom_sf"/>
</dbReference>
<feature type="domain" description="Ketopantoate reductase C-terminal" evidence="6">
    <location>
        <begin position="185"/>
        <end position="306"/>
    </location>
</feature>
<evidence type="ECO:0000259" key="6">
    <source>
        <dbReference type="Pfam" id="PF08546"/>
    </source>
</evidence>
<dbReference type="SUPFAM" id="SSF48179">
    <property type="entry name" value="6-phosphogluconate dehydrogenase C-terminal domain-like"/>
    <property type="match status" value="1"/>
</dbReference>
<protein>
    <recommendedName>
        <fullName evidence="4">2-dehydropantoate 2-reductase</fullName>
        <ecNumber evidence="4">1.1.1.169</ecNumber>
    </recommendedName>
    <alternativeName>
        <fullName evidence="4">Ketopantoate reductase</fullName>
    </alternativeName>
</protein>
<evidence type="ECO:0000256" key="4">
    <source>
        <dbReference type="RuleBase" id="RU362068"/>
    </source>
</evidence>
<evidence type="ECO:0000259" key="5">
    <source>
        <dbReference type="Pfam" id="PF02558"/>
    </source>
</evidence>
<feature type="domain" description="Ketopantoate reductase N-terminal" evidence="5">
    <location>
        <begin position="7"/>
        <end position="154"/>
    </location>
</feature>
<keyword evidence="3 4" id="KW-0560">Oxidoreductase</keyword>
<gene>
    <name evidence="7" type="ordered locus">Cyan7822_1639</name>
</gene>
<dbReference type="NCBIfam" id="TIGR00745">
    <property type="entry name" value="apbA_panE"/>
    <property type="match status" value="1"/>
</dbReference>
<dbReference type="GO" id="GO:0015940">
    <property type="term" value="P:pantothenate biosynthetic process"/>
    <property type="evidence" value="ECO:0007669"/>
    <property type="project" value="UniProtKB-UniPathway"/>
</dbReference>
<comment type="function">
    <text evidence="4">Catalyzes the NADPH-dependent reduction of ketopantoate into pantoic acid.</text>
</comment>
<sequence length="312" mass="35282">MKNVRKYAVIGTGAIGGFYGAKLQRSGIEVHFLLHRDYEYVKQHGLVIESADGNFTLPQVNAYNDVNKIPACDVVLVTLKTTDNFLLPKLLPNLVKDDGVVLVLQNGLNLEPYVADIVGDHRVMGGLCFICSNKIDNGHIHHLDYGQITLGDYAKNYRACGITERMKAIAEDLEKAEISIQLSSDLLLSRWKKLVWNIPFNGLSVVLRTTTDEIMSNFYTRNLAENLMREVVSIASVNQRYISSEFVEKMLIDTEKMKPYSPSMKLDYEAKRPLEIEAIFGNPLKVAQQGSIKAPRIEMIYQQLQFLDHFSH</sequence>
<dbReference type="GO" id="GO:0005737">
    <property type="term" value="C:cytoplasm"/>
    <property type="evidence" value="ECO:0007669"/>
    <property type="project" value="TreeGrafter"/>
</dbReference>
<dbReference type="InterPro" id="IPR008927">
    <property type="entry name" value="6-PGluconate_DH-like_C_sf"/>
</dbReference>
<evidence type="ECO:0000313" key="7">
    <source>
        <dbReference type="EMBL" id="ADN13630.1"/>
    </source>
</evidence>
<dbReference type="SUPFAM" id="SSF51735">
    <property type="entry name" value="NAD(P)-binding Rossmann-fold domains"/>
    <property type="match status" value="1"/>
</dbReference>
<dbReference type="InterPro" id="IPR013332">
    <property type="entry name" value="KPR_N"/>
</dbReference>
<comment type="similarity">
    <text evidence="1 4">Belongs to the ketopantoate reductase family.</text>
</comment>
<dbReference type="KEGG" id="cyj:Cyan7822_1639"/>
<dbReference type="PANTHER" id="PTHR21708">
    <property type="entry name" value="PROBABLE 2-DEHYDROPANTOATE 2-REDUCTASE"/>
    <property type="match status" value="1"/>
</dbReference>
<dbReference type="Gene3D" id="1.10.1040.10">
    <property type="entry name" value="N-(1-d-carboxylethyl)-l-norvaline Dehydrogenase, domain 2"/>
    <property type="match status" value="1"/>
</dbReference>
<dbReference type="InterPro" id="IPR013752">
    <property type="entry name" value="KPA_reductase"/>
</dbReference>
<dbReference type="Pfam" id="PF08546">
    <property type="entry name" value="ApbA_C"/>
    <property type="match status" value="1"/>
</dbReference>
<dbReference type="FunFam" id="1.10.1040.10:FF:000017">
    <property type="entry name" value="2-dehydropantoate 2-reductase"/>
    <property type="match status" value="1"/>
</dbReference>
<dbReference type="Gene3D" id="3.40.50.720">
    <property type="entry name" value="NAD(P)-binding Rossmann-like Domain"/>
    <property type="match status" value="1"/>
</dbReference>
<dbReference type="HOGENOM" id="CLU_031468_2_1_3"/>
<name>E0U6I7_GLOV7</name>
<evidence type="ECO:0000256" key="3">
    <source>
        <dbReference type="ARBA" id="ARBA00023002"/>
    </source>
</evidence>
<reference evidence="8" key="1">
    <citation type="journal article" date="2011" name="MBio">
        <title>Novel metabolic attributes of the genus Cyanothece, comprising a group of unicellular nitrogen-fixing Cyanobacteria.</title>
        <authorList>
            <person name="Bandyopadhyay A."/>
            <person name="Elvitigala T."/>
            <person name="Welsh E."/>
            <person name="Stockel J."/>
            <person name="Liberton M."/>
            <person name="Min H."/>
            <person name="Sherman L.A."/>
            <person name="Pakrasi H.B."/>
        </authorList>
    </citation>
    <scope>NUCLEOTIDE SEQUENCE [LARGE SCALE GENOMIC DNA]</scope>
    <source>
        <strain evidence="8">PCC 7822</strain>
    </source>
</reference>
<dbReference type="PANTHER" id="PTHR21708:SF26">
    <property type="entry name" value="2-DEHYDROPANTOATE 2-REDUCTASE"/>
    <property type="match status" value="1"/>
</dbReference>
<evidence type="ECO:0000256" key="1">
    <source>
        <dbReference type="ARBA" id="ARBA00007870"/>
    </source>
</evidence>
<dbReference type="InterPro" id="IPR013328">
    <property type="entry name" value="6PGD_dom2"/>
</dbReference>